<name>A0A1S8MCB4_9CLOT</name>
<dbReference type="SUPFAM" id="SSF52540">
    <property type="entry name" value="P-loop containing nucleoside triphosphate hydrolases"/>
    <property type="match status" value="3"/>
</dbReference>
<dbReference type="NCBIfam" id="TIGR03928">
    <property type="entry name" value="T7_EssCb_Firm"/>
    <property type="match status" value="1"/>
</dbReference>
<dbReference type="PROSITE" id="PS50006">
    <property type="entry name" value="FHA_DOMAIN"/>
    <property type="match status" value="1"/>
</dbReference>
<dbReference type="CDD" id="cd01127">
    <property type="entry name" value="TrwB_TraG_TraD_VirD4"/>
    <property type="match status" value="1"/>
</dbReference>
<dbReference type="InterPro" id="IPR002543">
    <property type="entry name" value="FtsK_dom"/>
</dbReference>
<dbReference type="Proteomes" id="UP000190951">
    <property type="component" value="Chromosome"/>
</dbReference>
<evidence type="ECO:0000256" key="2">
    <source>
        <dbReference type="ARBA" id="ARBA00022741"/>
    </source>
</evidence>
<dbReference type="InterPro" id="IPR027417">
    <property type="entry name" value="P-loop_NTPase"/>
</dbReference>
<dbReference type="PANTHER" id="PTHR22683">
    <property type="entry name" value="SPORULATION PROTEIN RELATED"/>
    <property type="match status" value="1"/>
</dbReference>
<dbReference type="InterPro" id="IPR008984">
    <property type="entry name" value="SMAD_FHA_dom_sf"/>
</dbReference>
<dbReference type="RefSeq" id="WP_077833110.1">
    <property type="nucleotide sequence ID" value="NZ_CP096983.1"/>
</dbReference>
<dbReference type="GO" id="GO:0005524">
    <property type="term" value="F:ATP binding"/>
    <property type="evidence" value="ECO:0007669"/>
    <property type="project" value="UniProtKB-UniRule"/>
</dbReference>
<dbReference type="PANTHER" id="PTHR22683:SF1">
    <property type="entry name" value="TYPE VII SECRETION SYSTEM PROTEIN ESSC"/>
    <property type="match status" value="1"/>
</dbReference>
<reference evidence="4 5" key="1">
    <citation type="submission" date="2022-04" db="EMBL/GenBank/DDBJ databases">
        <title>Genome sequence of C. roseum typestrain.</title>
        <authorList>
            <person name="Poehlein A."/>
            <person name="Schoch T."/>
            <person name="Duerre P."/>
            <person name="Daniel R."/>
        </authorList>
    </citation>
    <scope>NUCLEOTIDE SEQUENCE [LARGE SCALE GENOMIC DNA]</scope>
    <source>
        <strain evidence="4 5">DSM 7320</strain>
    </source>
</reference>
<dbReference type="EMBL" id="CP096983">
    <property type="protein sequence ID" value="URZ10034.1"/>
    <property type="molecule type" value="Genomic_DNA"/>
</dbReference>
<keyword evidence="3" id="KW-0067">ATP-binding</keyword>
<evidence type="ECO:0000313" key="4">
    <source>
        <dbReference type="EMBL" id="URZ10034.1"/>
    </source>
</evidence>
<dbReference type="SMART" id="SM00240">
    <property type="entry name" value="FHA"/>
    <property type="match status" value="1"/>
</dbReference>
<proteinExistence type="predicted"/>
<sequence length="1525" mass="173484">MNMKLLVYSDKKLYEVKLGNSKTAVTIGNRKRFKHYIETEEKNRIDMSIKPIKDIWVLKSKYYIGAEGQEVDIKLEHGVVLQFGLNGKSSIMAIAFSEDKLLSKEKLMLKEKVKFTIGRGKFNDIVFNDIKVSEKHAEIFEDDGKYVLVDLNSTNKTYLNGEMITRAILARGDEINICGYIIQFNDESIVVQGALKNTKQKAGQEKVVTEYPFVQRAPRIYPEVKREDLKIENPPTLPNKPSIYGLMTVLPSLIFFVVTIITSMKSNNGSSTIIFAAGTGASALVYGGSYIGQKIVYNKKVKKRNSKYTIYTNEIEKKLLKAEKNLREVLFDENPDLSEAIEIVKNLNMKLWSRSYGDEDFLILRVGLGNEEFPLKIIKEKRNFFDEDTLLDRLDKITEKYNIVDNVPICIPIKSNGITAVIGNRDKVVETVKNMLLQISINHTPDEVKLVVISDEKENKHWDWAKWLPHVWDDNKNMRFMAKNKEQAHKLLSNLYDVLSERKNKLEDKNNYDSYRFSPHFVFVLASRELIQNEAILKYLLNVDADMEISTIFLSDKLGNLPRNCNNIVQLNEGEGIIYNIQNSSEKSYVTPDKMDNKMLMEYSRTMAPLRLEKDSYSNKLPRSISLFEELDITNVEEIDFNSIWSQAEAHKTLSVPVGIRENGEKFYLDLHQKYHGPHGLVAGTTGAGKSELLETVIAALSFSYSPEYVNFLLIDYKGGSMANVFKNLPHAVGTVTNLEGNGSKRAIIAIDSEIKRREKILTDNTYSNIDEYQKNYKFGKHKMSLPHLIIIVDEFAQLKKNDPDFISQLVNVAVVGRSLGVHLILATQKPSGIVDPQIETNTNLKICLRVQDNEDSRTVIGKPDASSIANPGRAYIKVGNDLVYELIQTAFAGEKYRKTAAKKDKKILMVDTDGERFDIVEREKEGHSEDVTQLSKLIDSIKVYCDLNMNYERKLPWLPPLKSHIYIDKLSYIPQDKFKARIGVYDDPYHQSQEIFEIDIQKENHIALYGMAGTGKTTFLQTFILSLASKNSPRDINFYIADCDKGTLNMFKSLVHTGEVVLSDDTDKVKKLLKFIMKEIDKRKNALTSMRAISVNDYNYKTGKVLPRIIFIIDDIVTLLTVNDDFKEDIVKIVREGGALGVHMVYTANSSNSVHMKIKENVAFNIAYNLNDTSEYREIFGRNNGIVPDKISGRGVLRNVNLLEFQTALPVEAEEFNWSNEVSDKIASVNYSYPNIKVKGIPVLTEVLPLYDFIHGNEFLDYGLEEEFVYNSRIPVGVNIDEMESVFANFLSIDNMLISGESGCGKTNFLLSFIMTIAETKNRENNKIYIIDSPERNMIATSKLNCIDGYLENAEKVADSLAFIKQEIGERKSILRNLRMEYGRDANKKIISDKGNIFLIIDVIENFKIRFSDEIAQELEWIIANCKSTGIHVIVADNMALFTRAWDGMEKAIKSWETGIIFSTSVDSVFSSVNIGFENSKRILGLGEGFLIVNRKAVPVKLPAPFEGKVKFMNYIDKLNEKLN</sequence>
<dbReference type="PROSITE" id="PS50901">
    <property type="entry name" value="FTSK"/>
    <property type="match status" value="3"/>
</dbReference>
<dbReference type="SMART" id="SM00382">
    <property type="entry name" value="AAA"/>
    <property type="match status" value="3"/>
</dbReference>
<keyword evidence="1" id="KW-0677">Repeat</keyword>
<dbReference type="Pfam" id="PF01580">
    <property type="entry name" value="FtsK_SpoIIIE"/>
    <property type="match status" value="3"/>
</dbReference>
<protein>
    <submittedName>
        <fullName evidence="4">ESX secretion system protein EccC</fullName>
    </submittedName>
</protein>
<dbReference type="GO" id="GO:0003677">
    <property type="term" value="F:DNA binding"/>
    <property type="evidence" value="ECO:0007669"/>
    <property type="project" value="InterPro"/>
</dbReference>
<dbReference type="InterPro" id="IPR050206">
    <property type="entry name" value="FtsK/SpoIIIE/SftA"/>
</dbReference>
<gene>
    <name evidence="4" type="primary">eccC</name>
    <name evidence="4" type="ORF">CROST_007420</name>
</gene>
<dbReference type="Pfam" id="PF00498">
    <property type="entry name" value="FHA"/>
    <property type="match status" value="1"/>
</dbReference>
<accession>A0A1S8MCB4</accession>
<dbReference type="InterPro" id="IPR003593">
    <property type="entry name" value="AAA+_ATPase"/>
</dbReference>
<evidence type="ECO:0000256" key="1">
    <source>
        <dbReference type="ARBA" id="ARBA00022737"/>
    </source>
</evidence>
<dbReference type="CDD" id="cd00060">
    <property type="entry name" value="FHA"/>
    <property type="match status" value="1"/>
</dbReference>
<keyword evidence="5" id="KW-1185">Reference proteome</keyword>
<dbReference type="Gene3D" id="2.60.200.20">
    <property type="match status" value="1"/>
</dbReference>
<keyword evidence="2" id="KW-0547">Nucleotide-binding</keyword>
<dbReference type="KEGG" id="crw:CROST_007420"/>
<evidence type="ECO:0000256" key="3">
    <source>
        <dbReference type="ARBA" id="ARBA00022840"/>
    </source>
</evidence>
<dbReference type="SUPFAM" id="SSF49879">
    <property type="entry name" value="SMAD/FHA domain"/>
    <property type="match status" value="1"/>
</dbReference>
<dbReference type="InterPro" id="IPR023839">
    <property type="entry name" value="Firmicutes_EssC_C"/>
</dbReference>
<evidence type="ECO:0000313" key="5">
    <source>
        <dbReference type="Proteomes" id="UP000190951"/>
    </source>
</evidence>
<dbReference type="Gene3D" id="3.40.50.300">
    <property type="entry name" value="P-loop containing nucleotide triphosphate hydrolases"/>
    <property type="match status" value="4"/>
</dbReference>
<dbReference type="STRING" id="84029.CROST_15370"/>
<dbReference type="InterPro" id="IPR000253">
    <property type="entry name" value="FHA_dom"/>
</dbReference>
<organism evidence="4 5">
    <name type="scientific">Clostridium felsineum</name>
    <dbReference type="NCBI Taxonomy" id="36839"/>
    <lineage>
        <taxon>Bacteria</taxon>
        <taxon>Bacillati</taxon>
        <taxon>Bacillota</taxon>
        <taxon>Clostridia</taxon>
        <taxon>Eubacteriales</taxon>
        <taxon>Clostridiaceae</taxon>
        <taxon>Clostridium</taxon>
    </lineage>
</organism>